<dbReference type="InterPro" id="IPR001091">
    <property type="entry name" value="RM_Methyltransferase"/>
</dbReference>
<evidence type="ECO:0000259" key="5">
    <source>
        <dbReference type="Pfam" id="PF01555"/>
    </source>
</evidence>
<keyword evidence="2 6" id="KW-0489">Methyltransferase</keyword>
<keyword evidence="3" id="KW-0808">Transferase</keyword>
<proteinExistence type="predicted"/>
<evidence type="ECO:0000256" key="2">
    <source>
        <dbReference type="ARBA" id="ARBA00022603"/>
    </source>
</evidence>
<dbReference type="EC" id="2.1.1.72" evidence="1"/>
<accession>A0ABW2UJI0</accession>
<organism evidence="6 7">
    <name type="scientific">Plastorhodobacter daqingensis</name>
    <dbReference type="NCBI Taxonomy" id="1387281"/>
    <lineage>
        <taxon>Bacteria</taxon>
        <taxon>Pseudomonadati</taxon>
        <taxon>Pseudomonadota</taxon>
        <taxon>Alphaproteobacteria</taxon>
        <taxon>Rhodobacterales</taxon>
        <taxon>Paracoccaceae</taxon>
        <taxon>Plastorhodobacter</taxon>
    </lineage>
</organism>
<dbReference type="GO" id="GO:0008168">
    <property type="term" value="F:methyltransferase activity"/>
    <property type="evidence" value="ECO:0007669"/>
    <property type="project" value="UniProtKB-KW"/>
</dbReference>
<dbReference type="InterPro" id="IPR029063">
    <property type="entry name" value="SAM-dependent_MTases_sf"/>
</dbReference>
<gene>
    <name evidence="6" type="ORF">ACFQXB_11670</name>
</gene>
<evidence type="ECO:0000256" key="4">
    <source>
        <dbReference type="ARBA" id="ARBA00047942"/>
    </source>
</evidence>
<evidence type="ECO:0000256" key="3">
    <source>
        <dbReference type="ARBA" id="ARBA00022679"/>
    </source>
</evidence>
<protein>
    <recommendedName>
        <fullName evidence="1">site-specific DNA-methyltransferase (adenine-specific)</fullName>
        <ecNumber evidence="1">2.1.1.72</ecNumber>
    </recommendedName>
</protein>
<comment type="catalytic activity">
    <reaction evidence="4">
        <text>a 2'-deoxyadenosine in DNA + S-adenosyl-L-methionine = an N(6)-methyl-2'-deoxyadenosine in DNA + S-adenosyl-L-homocysteine + H(+)</text>
        <dbReference type="Rhea" id="RHEA:15197"/>
        <dbReference type="Rhea" id="RHEA-COMP:12418"/>
        <dbReference type="Rhea" id="RHEA-COMP:12419"/>
        <dbReference type="ChEBI" id="CHEBI:15378"/>
        <dbReference type="ChEBI" id="CHEBI:57856"/>
        <dbReference type="ChEBI" id="CHEBI:59789"/>
        <dbReference type="ChEBI" id="CHEBI:90615"/>
        <dbReference type="ChEBI" id="CHEBI:90616"/>
        <dbReference type="EC" id="2.1.1.72"/>
    </reaction>
</comment>
<evidence type="ECO:0000313" key="7">
    <source>
        <dbReference type="Proteomes" id="UP001596516"/>
    </source>
</evidence>
<name>A0ABW2UJI0_9RHOB</name>
<dbReference type="Gene3D" id="3.40.50.150">
    <property type="entry name" value="Vaccinia Virus protein VP39"/>
    <property type="match status" value="1"/>
</dbReference>
<dbReference type="Pfam" id="PF01555">
    <property type="entry name" value="N6_N4_Mtase"/>
    <property type="match status" value="1"/>
</dbReference>
<dbReference type="InterPro" id="IPR002941">
    <property type="entry name" value="DNA_methylase_N4/N6"/>
</dbReference>
<feature type="domain" description="DNA methylase N-4/N-6" evidence="5">
    <location>
        <begin position="36"/>
        <end position="95"/>
    </location>
</feature>
<dbReference type="Proteomes" id="UP001596516">
    <property type="component" value="Unassembled WGS sequence"/>
</dbReference>
<evidence type="ECO:0000313" key="6">
    <source>
        <dbReference type="EMBL" id="MFC7704854.1"/>
    </source>
</evidence>
<comment type="caution">
    <text evidence="6">The sequence shown here is derived from an EMBL/GenBank/DDBJ whole genome shotgun (WGS) entry which is preliminary data.</text>
</comment>
<dbReference type="EMBL" id="JBHTFQ010000006">
    <property type="protein sequence ID" value="MFC7704854.1"/>
    <property type="molecule type" value="Genomic_DNA"/>
</dbReference>
<reference evidence="7" key="1">
    <citation type="journal article" date="2019" name="Int. J. Syst. Evol. Microbiol.">
        <title>The Global Catalogue of Microorganisms (GCM) 10K type strain sequencing project: providing services to taxonomists for standard genome sequencing and annotation.</title>
        <authorList>
            <consortium name="The Broad Institute Genomics Platform"/>
            <consortium name="The Broad Institute Genome Sequencing Center for Infectious Disease"/>
            <person name="Wu L."/>
            <person name="Ma J."/>
        </authorList>
    </citation>
    <scope>NUCLEOTIDE SEQUENCE [LARGE SCALE GENOMIC DNA]</scope>
    <source>
        <strain evidence="7">CGMCC 1.12750</strain>
    </source>
</reference>
<dbReference type="PRINTS" id="PR00508">
    <property type="entry name" value="S21N4MTFRASE"/>
</dbReference>
<dbReference type="SUPFAM" id="SSF53335">
    <property type="entry name" value="S-adenosyl-L-methionine-dependent methyltransferases"/>
    <property type="match status" value="1"/>
</dbReference>
<dbReference type="GO" id="GO:0032259">
    <property type="term" value="P:methylation"/>
    <property type="evidence" value="ECO:0007669"/>
    <property type="project" value="UniProtKB-KW"/>
</dbReference>
<dbReference type="RefSeq" id="WP_377404572.1">
    <property type="nucleotide sequence ID" value="NZ_JBHTFQ010000006.1"/>
</dbReference>
<evidence type="ECO:0000256" key="1">
    <source>
        <dbReference type="ARBA" id="ARBA00011900"/>
    </source>
</evidence>
<keyword evidence="7" id="KW-1185">Reference proteome</keyword>
<sequence length="137" mass="14959">MTGFGDSGSAARFFHHFPPDADPLFYHAKAGKLDRANSKHPTVKPIALMQYLIRHITPPGGVVLDPFAGSGTTAEAAKREGFDCILMEAEPEYLDFLRQRFDLRNDEQDFGDCDDLADLLGTPETCDDLADLLGGTA</sequence>